<evidence type="ECO:0000313" key="10">
    <source>
        <dbReference type="EMBL" id="QII81849.1"/>
    </source>
</evidence>
<evidence type="ECO:0000259" key="8">
    <source>
        <dbReference type="Pfam" id="PF01545"/>
    </source>
</evidence>
<dbReference type="GO" id="GO:0016020">
    <property type="term" value="C:membrane"/>
    <property type="evidence" value="ECO:0007669"/>
    <property type="project" value="UniProtKB-SubCell"/>
</dbReference>
<dbReference type="EMBL" id="CP049740">
    <property type="protein sequence ID" value="QII81849.1"/>
    <property type="molecule type" value="Genomic_DNA"/>
</dbReference>
<evidence type="ECO:0000259" key="9">
    <source>
        <dbReference type="Pfam" id="PF16916"/>
    </source>
</evidence>
<dbReference type="RefSeq" id="WP_166161728.1">
    <property type="nucleotide sequence ID" value="NZ_CP049740.1"/>
</dbReference>
<dbReference type="Gene3D" id="1.20.1510.10">
    <property type="entry name" value="Cation efflux protein transmembrane domain"/>
    <property type="match status" value="1"/>
</dbReference>
<dbReference type="Proteomes" id="UP000501451">
    <property type="component" value="Chromosome"/>
</dbReference>
<dbReference type="PANTHER" id="PTHR43840:SF15">
    <property type="entry name" value="MITOCHONDRIAL METAL TRANSPORTER 1-RELATED"/>
    <property type="match status" value="1"/>
</dbReference>
<keyword evidence="11" id="KW-1185">Reference proteome</keyword>
<dbReference type="PANTHER" id="PTHR43840">
    <property type="entry name" value="MITOCHONDRIAL METAL TRANSPORTER 1-RELATED"/>
    <property type="match status" value="1"/>
</dbReference>
<gene>
    <name evidence="10" type="ORF">G7057_04735</name>
</gene>
<dbReference type="AlphaFoldDB" id="A0A6G7K996"/>
<protein>
    <submittedName>
        <fullName evidence="10">Cation transporter</fullName>
    </submittedName>
</protein>
<keyword evidence="3" id="KW-0813">Transport</keyword>
<feature type="transmembrane region" description="Helical" evidence="7">
    <location>
        <begin position="195"/>
        <end position="213"/>
    </location>
</feature>
<feature type="domain" description="Cation efflux protein transmembrane" evidence="8">
    <location>
        <begin position="29"/>
        <end position="220"/>
    </location>
</feature>
<feature type="transmembrane region" description="Helical" evidence="7">
    <location>
        <begin position="125"/>
        <end position="144"/>
    </location>
</feature>
<feature type="transmembrane region" description="Helical" evidence="7">
    <location>
        <begin position="172"/>
        <end position="188"/>
    </location>
</feature>
<dbReference type="NCBIfam" id="TIGR01297">
    <property type="entry name" value="CDF"/>
    <property type="match status" value="1"/>
</dbReference>
<proteinExistence type="inferred from homology"/>
<dbReference type="SUPFAM" id="SSF161111">
    <property type="entry name" value="Cation efflux protein transmembrane domain-like"/>
    <property type="match status" value="1"/>
</dbReference>
<evidence type="ECO:0000313" key="11">
    <source>
        <dbReference type="Proteomes" id="UP000501451"/>
    </source>
</evidence>
<dbReference type="Pfam" id="PF16916">
    <property type="entry name" value="ZT_dimer"/>
    <property type="match status" value="2"/>
</dbReference>
<dbReference type="SUPFAM" id="SSF160240">
    <property type="entry name" value="Cation efflux protein cytoplasmic domain-like"/>
    <property type="match status" value="2"/>
</dbReference>
<keyword evidence="6 7" id="KW-0472">Membrane</keyword>
<evidence type="ECO:0000256" key="5">
    <source>
        <dbReference type="ARBA" id="ARBA00022989"/>
    </source>
</evidence>
<name>A0A6G7K996_9LACT</name>
<evidence type="ECO:0000256" key="7">
    <source>
        <dbReference type="SAM" id="Phobius"/>
    </source>
</evidence>
<keyword evidence="4 7" id="KW-0812">Transmembrane</keyword>
<dbReference type="InterPro" id="IPR027469">
    <property type="entry name" value="Cation_efflux_TMD_sf"/>
</dbReference>
<feature type="domain" description="Cation efflux protein cytoplasmic" evidence="9">
    <location>
        <begin position="224"/>
        <end position="300"/>
    </location>
</feature>
<dbReference type="InterPro" id="IPR036837">
    <property type="entry name" value="Cation_efflux_CTD_sf"/>
</dbReference>
<evidence type="ECO:0000256" key="1">
    <source>
        <dbReference type="ARBA" id="ARBA00004141"/>
    </source>
</evidence>
<comment type="similarity">
    <text evidence="2">Belongs to the cation diffusion facilitator (CDF) transporter (TC 2.A.4) family.</text>
</comment>
<evidence type="ECO:0000256" key="2">
    <source>
        <dbReference type="ARBA" id="ARBA00008114"/>
    </source>
</evidence>
<dbReference type="InterPro" id="IPR058533">
    <property type="entry name" value="Cation_efflux_TM"/>
</dbReference>
<comment type="subcellular location">
    <subcellularLocation>
        <location evidence="1">Membrane</location>
        <topology evidence="1">Multi-pass membrane protein</topology>
    </subcellularLocation>
</comment>
<feature type="transmembrane region" description="Helical" evidence="7">
    <location>
        <begin position="35"/>
        <end position="54"/>
    </location>
</feature>
<evidence type="ECO:0000256" key="3">
    <source>
        <dbReference type="ARBA" id="ARBA00022448"/>
    </source>
</evidence>
<dbReference type="InterPro" id="IPR027470">
    <property type="entry name" value="Cation_efflux_CTD"/>
</dbReference>
<organism evidence="10 11">
    <name type="scientific">Jeotgalibaca arthritidis</name>
    <dbReference type="NCBI Taxonomy" id="1868794"/>
    <lineage>
        <taxon>Bacteria</taxon>
        <taxon>Bacillati</taxon>
        <taxon>Bacillota</taxon>
        <taxon>Bacilli</taxon>
        <taxon>Lactobacillales</taxon>
        <taxon>Carnobacteriaceae</taxon>
        <taxon>Jeotgalibaca</taxon>
    </lineage>
</organism>
<keyword evidence="5 7" id="KW-1133">Transmembrane helix</keyword>
<feature type="transmembrane region" description="Helical" evidence="7">
    <location>
        <begin position="94"/>
        <end position="113"/>
    </location>
</feature>
<sequence length="391" mass="44147">MLTKWLQRYLSKKVKTDNRVQLGILSGKVGLASNLVLFAIKLLAGVLSGSISIITDAMNNLSDTASSILALFGFYAAAKPADQEHPYGHERYEYISGLLISLVIIFVGGQFLVSSIDRIIHPGTLKMNPLIVILLLFSIIAKLFQGKFYQVIADAIHSNTLKGVAQDSFNDVYSTIVVLLASLVEYWLDWKVDGIAGAVLAVFIIFSGLQMIHHSINDLLGIRPDEDAIRKMIGLLDQYEMIVGYHDLLVHNYGPNQTHATIHIEIDDSWSLSRAHQLIDQIEKRFLEELDVELVCHVDPIAIQNERHTKVYQQIKAILKSYSMNLKFHDFRIVENNDRPLMQFDIVVPSSSSETNETLLKSITHDIHTQIGDYDVEIDFDRLYILEDVQK</sequence>
<dbReference type="Pfam" id="PF01545">
    <property type="entry name" value="Cation_efflux"/>
    <property type="match status" value="1"/>
</dbReference>
<dbReference type="Gene3D" id="3.30.70.1350">
    <property type="entry name" value="Cation efflux protein, cytoplasmic domain"/>
    <property type="match status" value="1"/>
</dbReference>
<dbReference type="KEGG" id="jar:G7057_04735"/>
<reference evidence="10 11" key="1">
    <citation type="journal article" date="2017" name="Int. J. Syst. Evol. Microbiol.">
        <title>Jeotgalibaca porci sp. nov. and Jeotgalibaca arthritidis sp. nov., isolated from pigs, and emended description of the genus Jeotgalibaca.</title>
        <authorList>
            <person name="Zamora L."/>
            <person name="Perez-Sancho M."/>
            <person name="Dominguez L."/>
            <person name="Fernandez-Garayzabal J.F."/>
            <person name="Vela A.I."/>
        </authorList>
    </citation>
    <scope>NUCLEOTIDE SEQUENCE [LARGE SCALE GENOMIC DNA]</scope>
    <source>
        <strain evidence="10 11">CECT 9157</strain>
    </source>
</reference>
<dbReference type="InterPro" id="IPR002524">
    <property type="entry name" value="Cation_efflux"/>
</dbReference>
<evidence type="ECO:0000256" key="4">
    <source>
        <dbReference type="ARBA" id="ARBA00022692"/>
    </source>
</evidence>
<accession>A0A6G7K996</accession>
<dbReference type="InterPro" id="IPR050291">
    <property type="entry name" value="CDF_Transporter"/>
</dbReference>
<dbReference type="GO" id="GO:0008324">
    <property type="term" value="F:monoatomic cation transmembrane transporter activity"/>
    <property type="evidence" value="ECO:0007669"/>
    <property type="project" value="InterPro"/>
</dbReference>
<feature type="domain" description="Cation efflux protein cytoplasmic" evidence="9">
    <location>
        <begin position="311"/>
        <end position="379"/>
    </location>
</feature>
<evidence type="ECO:0000256" key="6">
    <source>
        <dbReference type="ARBA" id="ARBA00023136"/>
    </source>
</evidence>